<sequence length="604" mass="69689">MPEHFCTHRDIRKFDGIRCCLECGETVFEAASLSLPSGPNDTHNSDHYMYTKLNYKLGQEIRLVVLLPGQPADPIRCDIVHENLEDDPEYDAVSYVWATENGDVSFCKSIQIRHGGSMPITANCDAALRQLRHRGLPRRVWIDAICIDQTNIEERNHQVYLMSLIYSRARSVRICIQERSSPARLLAYSQLFKWLQGVDVEDSREFQTLQRFVSLRYFRRVWVIQEVALANLAYLLFNDEELLLTGIVMERLKLLCITHEFELPGALRWNFGQTGGADVLTCIYAGMNCNATDARDKIFAVLSLMEPHARSLIPVDYSLSLESVYTNTILAIMTTERNLQILFYASIGPSLSAEDWRTVPCMDMQRFQQYLIGWSVAMQPPSQSVQATRLDQFEGVTVGSWHSTIDVHIVPSVDNYKRASSHESMSCIVEWPQPTRPDFLPRFWVRAHYIDRVEDMHTFSTRIRSCSETCVVDPEDVWIVPFFSGEMVTETPPTYYFKQKDLLDLRDYLMDLRREGAYSQPFSTRYSVGFATPRYQRDDAIFAIDGVRTPMLLRKTDAQSYRVVGYCYLWAALELDCWNPGTKKGRWKDLERPSGLQTQMIEIH</sequence>
<reference evidence="2" key="1">
    <citation type="submission" date="2020-01" db="EMBL/GenBank/DDBJ databases">
        <authorList>
            <consortium name="DOE Joint Genome Institute"/>
            <person name="Haridas S."/>
            <person name="Albert R."/>
            <person name="Binder M."/>
            <person name="Bloem J."/>
            <person name="Labutti K."/>
            <person name="Salamov A."/>
            <person name="Andreopoulos B."/>
            <person name="Baker S.E."/>
            <person name="Barry K."/>
            <person name="Bills G."/>
            <person name="Bluhm B.H."/>
            <person name="Cannon C."/>
            <person name="Castanera R."/>
            <person name="Culley D.E."/>
            <person name="Daum C."/>
            <person name="Ezra D."/>
            <person name="Gonzalez J.B."/>
            <person name="Henrissat B."/>
            <person name="Kuo A."/>
            <person name="Liang C."/>
            <person name="Lipzen A."/>
            <person name="Lutzoni F."/>
            <person name="Magnuson J."/>
            <person name="Mondo S."/>
            <person name="Nolan M."/>
            <person name="Ohm R."/>
            <person name="Pangilinan J."/>
            <person name="Park H.-J."/>
            <person name="Ramirez L."/>
            <person name="Alfaro M."/>
            <person name="Sun H."/>
            <person name="Tritt A."/>
            <person name="Yoshinaga Y."/>
            <person name="Zwiers L.-H."/>
            <person name="Turgeon B.G."/>
            <person name="Goodwin S.B."/>
            <person name="Spatafora J.W."/>
            <person name="Crous P.W."/>
            <person name="Grigoriev I.V."/>
        </authorList>
    </citation>
    <scope>NUCLEOTIDE SEQUENCE</scope>
    <source>
        <strain evidence="2">P77</strain>
    </source>
</reference>
<evidence type="ECO:0000313" key="3">
    <source>
        <dbReference type="Proteomes" id="UP000800040"/>
    </source>
</evidence>
<proteinExistence type="predicted"/>
<dbReference type="AlphaFoldDB" id="A0A6A5KLS6"/>
<accession>A0A6A5KLS6</accession>
<name>A0A6A5KLS6_9PLEO</name>
<dbReference type="Proteomes" id="UP000800040">
    <property type="component" value="Unassembled WGS sequence"/>
</dbReference>
<dbReference type="InterPro" id="IPR052895">
    <property type="entry name" value="HetReg/Transcr_Mod"/>
</dbReference>
<evidence type="ECO:0000313" key="2">
    <source>
        <dbReference type="EMBL" id="KAF1834473.1"/>
    </source>
</evidence>
<dbReference type="EMBL" id="ML975301">
    <property type="protein sequence ID" value="KAF1834473.1"/>
    <property type="molecule type" value="Genomic_DNA"/>
</dbReference>
<dbReference type="Pfam" id="PF06985">
    <property type="entry name" value="HET"/>
    <property type="match status" value="1"/>
</dbReference>
<dbReference type="PANTHER" id="PTHR24148:SF73">
    <property type="entry name" value="HET DOMAIN PROTEIN (AFU_ORTHOLOGUE AFUA_8G01020)"/>
    <property type="match status" value="1"/>
</dbReference>
<gene>
    <name evidence="2" type="ORF">BDW02DRAFT_498165</name>
</gene>
<organism evidence="2 3">
    <name type="scientific">Decorospora gaudefroyi</name>
    <dbReference type="NCBI Taxonomy" id="184978"/>
    <lineage>
        <taxon>Eukaryota</taxon>
        <taxon>Fungi</taxon>
        <taxon>Dikarya</taxon>
        <taxon>Ascomycota</taxon>
        <taxon>Pezizomycotina</taxon>
        <taxon>Dothideomycetes</taxon>
        <taxon>Pleosporomycetidae</taxon>
        <taxon>Pleosporales</taxon>
        <taxon>Pleosporineae</taxon>
        <taxon>Pleosporaceae</taxon>
        <taxon>Decorospora</taxon>
    </lineage>
</organism>
<dbReference type="OrthoDB" id="2157530at2759"/>
<dbReference type="InterPro" id="IPR010730">
    <property type="entry name" value="HET"/>
</dbReference>
<feature type="domain" description="Heterokaryon incompatibility" evidence="1">
    <location>
        <begin position="90"/>
        <end position="226"/>
    </location>
</feature>
<keyword evidence="3" id="KW-1185">Reference proteome</keyword>
<dbReference type="PANTHER" id="PTHR24148">
    <property type="entry name" value="ANKYRIN REPEAT DOMAIN-CONTAINING PROTEIN 39 HOMOLOG-RELATED"/>
    <property type="match status" value="1"/>
</dbReference>
<evidence type="ECO:0000259" key="1">
    <source>
        <dbReference type="Pfam" id="PF06985"/>
    </source>
</evidence>
<protein>
    <recommendedName>
        <fullName evidence="1">Heterokaryon incompatibility domain-containing protein</fullName>
    </recommendedName>
</protein>